<keyword evidence="3" id="KW-0050">Antiport</keyword>
<accession>F6B2M5</accession>
<dbReference type="eggNOG" id="COG1757">
    <property type="taxonomic scope" value="Bacteria"/>
</dbReference>
<keyword evidence="12" id="KW-1185">Reference proteome</keyword>
<evidence type="ECO:0000313" key="11">
    <source>
        <dbReference type="EMBL" id="AEF93854.1"/>
    </source>
</evidence>
<dbReference type="Pfam" id="PF03553">
    <property type="entry name" value="Na_H_antiporter"/>
    <property type="match status" value="1"/>
</dbReference>
<evidence type="ECO:0000256" key="2">
    <source>
        <dbReference type="ARBA" id="ARBA00022448"/>
    </source>
</evidence>
<reference evidence="11" key="1">
    <citation type="submission" date="2011-05" db="EMBL/GenBank/DDBJ databases">
        <title>Complete sequence of Desulfotomaculum carboxydivorans CO-1-SRB.</title>
        <authorList>
            <consortium name="US DOE Joint Genome Institute"/>
            <person name="Lucas S."/>
            <person name="Han J."/>
            <person name="Lapidus A."/>
            <person name="Cheng J.-F."/>
            <person name="Goodwin L."/>
            <person name="Pitluck S."/>
            <person name="Peters L."/>
            <person name="Mikhailova N."/>
            <person name="Lu M."/>
            <person name="Han C."/>
            <person name="Tapia R."/>
            <person name="Land M."/>
            <person name="Hauser L."/>
            <person name="Kyrpides N."/>
            <person name="Ivanova N."/>
            <person name="Pagani I."/>
            <person name="Stams A."/>
            <person name="Plugge C."/>
            <person name="Muyzer G."/>
            <person name="Kuever J."/>
            <person name="Parshina S."/>
            <person name="Ivanova A."/>
            <person name="Nazina T."/>
            <person name="Woyke T."/>
        </authorList>
    </citation>
    <scope>NUCLEOTIDE SEQUENCE [LARGE SCALE GENOMIC DNA]</scope>
    <source>
        <strain evidence="11">CO-1-SRB</strain>
    </source>
</reference>
<dbReference type="EMBL" id="CP002736">
    <property type="protein sequence ID" value="AEF93854.1"/>
    <property type="molecule type" value="Genomic_DNA"/>
</dbReference>
<dbReference type="AlphaFoldDB" id="F6B2M5"/>
<feature type="transmembrane region" description="Helical" evidence="9">
    <location>
        <begin position="7"/>
        <end position="29"/>
    </location>
</feature>
<keyword evidence="2" id="KW-0813">Transport</keyword>
<dbReference type="InterPro" id="IPR018461">
    <property type="entry name" value="Na/H_Antiport_NhaC-like_C"/>
</dbReference>
<feature type="transmembrane region" description="Helical" evidence="9">
    <location>
        <begin position="398"/>
        <end position="418"/>
    </location>
</feature>
<evidence type="ECO:0000256" key="1">
    <source>
        <dbReference type="ARBA" id="ARBA00004651"/>
    </source>
</evidence>
<feature type="transmembrane region" description="Helical" evidence="9">
    <location>
        <begin position="35"/>
        <end position="54"/>
    </location>
</feature>
<evidence type="ECO:0000256" key="9">
    <source>
        <dbReference type="SAM" id="Phobius"/>
    </source>
</evidence>
<feature type="transmembrane region" description="Helical" evidence="9">
    <location>
        <begin position="106"/>
        <end position="135"/>
    </location>
</feature>
<keyword evidence="4" id="KW-1003">Cell membrane</keyword>
<evidence type="ECO:0000256" key="3">
    <source>
        <dbReference type="ARBA" id="ARBA00022449"/>
    </source>
</evidence>
<feature type="transmembrane region" description="Helical" evidence="9">
    <location>
        <begin position="346"/>
        <end position="371"/>
    </location>
</feature>
<dbReference type="STRING" id="868595.Desca_0980"/>
<protein>
    <submittedName>
        <fullName evidence="11">Na+/H+ antiporter NhaC-like protein</fullName>
    </submittedName>
</protein>
<dbReference type="KEGG" id="dca:Desca_0980"/>
<dbReference type="Proteomes" id="UP000009226">
    <property type="component" value="Chromosome"/>
</dbReference>
<feature type="domain" description="Na+/H+ antiporter NhaC-like C-terminal" evidence="10">
    <location>
        <begin position="156"/>
        <end position="442"/>
    </location>
</feature>
<proteinExistence type="inferred from homology"/>
<dbReference type="PANTHER" id="PTHR33451:SF3">
    <property type="entry name" value="MALATE-2H(+)_NA(+)-LACTATE ANTIPORTER"/>
    <property type="match status" value="1"/>
</dbReference>
<keyword evidence="5 9" id="KW-0812">Transmembrane</keyword>
<evidence type="ECO:0000256" key="7">
    <source>
        <dbReference type="ARBA" id="ARBA00023136"/>
    </source>
</evidence>
<sequence>MQQISFLAALTPIVVLITSIYLTVAVYHININYGLAFAVLVGMAVALQAGVPVQKIWGMIIEGVKPTVYILLLFLLIGVLIGTWHLSGTIPAMIYYGLHLVHPQTFYLSSFIICCIVSMLLGTSMGTVSTVGVALMGIAHRLGLSLPATAGAVVSGAFFGDRSSPLSSSANLTAVITGTELYSNLRYMINTIIAPVLISAATFYLLGQWAKHPHLSGQLSILSQLARSFDLNPVVLLPPLLVLILSLLRVNTQRVLMIGALLGMVVAVYWQHAGLAEIIRTAVMGYHGPARLGELNQVIKGGGMVSFINMDLVIIFSAALTGILEGIGALNLLLKRILMSVRSLRSLTILSIVSSILMLFVTANQTLAIIIPGKVLLPLYRQFSFAPKNLARNLADSGVMVVPLIPWSVAGLICANVLGVSTMRYLPFALLCWVTPLMALLVSLLTKTNPQRVENEGPLSGS</sequence>
<evidence type="ECO:0000256" key="6">
    <source>
        <dbReference type="ARBA" id="ARBA00022989"/>
    </source>
</evidence>
<evidence type="ECO:0000313" key="12">
    <source>
        <dbReference type="Proteomes" id="UP000009226"/>
    </source>
</evidence>
<dbReference type="GO" id="GO:0005886">
    <property type="term" value="C:plasma membrane"/>
    <property type="evidence" value="ECO:0007669"/>
    <property type="project" value="UniProtKB-SubCell"/>
</dbReference>
<feature type="transmembrane region" description="Helical" evidence="9">
    <location>
        <begin position="255"/>
        <end position="272"/>
    </location>
</feature>
<dbReference type="RefSeq" id="WP_013809956.1">
    <property type="nucleotide sequence ID" value="NC_015565.1"/>
</dbReference>
<feature type="transmembrane region" description="Helical" evidence="9">
    <location>
        <begin position="312"/>
        <end position="334"/>
    </location>
</feature>
<evidence type="ECO:0000259" key="10">
    <source>
        <dbReference type="Pfam" id="PF03553"/>
    </source>
</evidence>
<name>F6B2M5_DESCC</name>
<keyword evidence="7 9" id="KW-0472">Membrane</keyword>
<evidence type="ECO:0000256" key="8">
    <source>
        <dbReference type="ARBA" id="ARBA00038435"/>
    </source>
</evidence>
<feature type="transmembrane region" description="Helical" evidence="9">
    <location>
        <begin position="187"/>
        <end position="209"/>
    </location>
</feature>
<keyword evidence="6 9" id="KW-1133">Transmembrane helix</keyword>
<dbReference type="GO" id="GO:0015297">
    <property type="term" value="F:antiporter activity"/>
    <property type="evidence" value="ECO:0007669"/>
    <property type="project" value="UniProtKB-KW"/>
</dbReference>
<dbReference type="HOGENOM" id="CLU_033405_1_0_9"/>
<dbReference type="InterPro" id="IPR052180">
    <property type="entry name" value="NhaC_Na-H+_Antiporter"/>
</dbReference>
<feature type="transmembrane region" description="Helical" evidence="9">
    <location>
        <begin position="229"/>
        <end position="248"/>
    </location>
</feature>
<feature type="transmembrane region" description="Helical" evidence="9">
    <location>
        <begin position="425"/>
        <end position="445"/>
    </location>
</feature>
<organism evidence="11 12">
    <name type="scientific">Desulfotomaculum nigrificans (strain DSM 14880 / VKM B-2319 / CO-1-SRB)</name>
    <name type="common">Desulfotomaculum carboxydivorans</name>
    <dbReference type="NCBI Taxonomy" id="868595"/>
    <lineage>
        <taxon>Bacteria</taxon>
        <taxon>Bacillati</taxon>
        <taxon>Bacillota</taxon>
        <taxon>Clostridia</taxon>
        <taxon>Eubacteriales</taxon>
        <taxon>Desulfotomaculaceae</taxon>
        <taxon>Desulfotomaculum</taxon>
    </lineage>
</organism>
<evidence type="ECO:0000256" key="5">
    <source>
        <dbReference type="ARBA" id="ARBA00022692"/>
    </source>
</evidence>
<dbReference type="PANTHER" id="PTHR33451">
    <property type="entry name" value="MALATE-2H(+)/NA(+)-LACTATE ANTIPORTER"/>
    <property type="match status" value="1"/>
</dbReference>
<comment type="similarity">
    <text evidence="8">Belongs to the NhaC Na(+)/H(+) (TC 2.A.35) antiporter family.</text>
</comment>
<gene>
    <name evidence="11" type="ordered locus">Desca_0980</name>
</gene>
<evidence type="ECO:0000256" key="4">
    <source>
        <dbReference type="ARBA" id="ARBA00022475"/>
    </source>
</evidence>
<feature type="transmembrane region" description="Helical" evidence="9">
    <location>
        <begin position="66"/>
        <end position="86"/>
    </location>
</feature>
<comment type="subcellular location">
    <subcellularLocation>
        <location evidence="1">Cell membrane</location>
        <topology evidence="1">Multi-pass membrane protein</topology>
    </subcellularLocation>
</comment>